<evidence type="ECO:0000313" key="2">
    <source>
        <dbReference type="Proteomes" id="UP000887013"/>
    </source>
</evidence>
<dbReference type="AlphaFoldDB" id="A0A8X6QEN5"/>
<dbReference type="Proteomes" id="UP000887013">
    <property type="component" value="Unassembled WGS sequence"/>
</dbReference>
<gene>
    <name evidence="1" type="ORF">NPIL_23911</name>
</gene>
<dbReference type="EMBL" id="BMAW01126664">
    <property type="protein sequence ID" value="GFU17813.1"/>
    <property type="molecule type" value="Genomic_DNA"/>
</dbReference>
<reference evidence="1" key="1">
    <citation type="submission" date="2020-08" db="EMBL/GenBank/DDBJ databases">
        <title>Multicomponent nature underlies the extraordinary mechanical properties of spider dragline silk.</title>
        <authorList>
            <person name="Kono N."/>
            <person name="Nakamura H."/>
            <person name="Mori M."/>
            <person name="Yoshida Y."/>
            <person name="Ohtoshi R."/>
            <person name="Malay A.D."/>
            <person name="Moran D.A.P."/>
            <person name="Tomita M."/>
            <person name="Numata K."/>
            <person name="Arakawa K."/>
        </authorList>
    </citation>
    <scope>NUCLEOTIDE SEQUENCE</scope>
</reference>
<keyword evidence="2" id="KW-1185">Reference proteome</keyword>
<protein>
    <submittedName>
        <fullName evidence="1">Uncharacterized protein</fullName>
    </submittedName>
</protein>
<sequence>MWIYRQRNADLIQGSSVQEYLRDAPGVKTVNRSNKFRSLQSQSNPFMSSRICIVPLPKYKNPSANSFEPNEKKIFCVRFDNHARRRKYLKINGRCDTTE</sequence>
<evidence type="ECO:0000313" key="1">
    <source>
        <dbReference type="EMBL" id="GFU17813.1"/>
    </source>
</evidence>
<comment type="caution">
    <text evidence="1">The sequence shown here is derived from an EMBL/GenBank/DDBJ whole genome shotgun (WGS) entry which is preliminary data.</text>
</comment>
<organism evidence="1 2">
    <name type="scientific">Nephila pilipes</name>
    <name type="common">Giant wood spider</name>
    <name type="synonym">Nephila maculata</name>
    <dbReference type="NCBI Taxonomy" id="299642"/>
    <lineage>
        <taxon>Eukaryota</taxon>
        <taxon>Metazoa</taxon>
        <taxon>Ecdysozoa</taxon>
        <taxon>Arthropoda</taxon>
        <taxon>Chelicerata</taxon>
        <taxon>Arachnida</taxon>
        <taxon>Araneae</taxon>
        <taxon>Araneomorphae</taxon>
        <taxon>Entelegynae</taxon>
        <taxon>Araneoidea</taxon>
        <taxon>Nephilidae</taxon>
        <taxon>Nephila</taxon>
    </lineage>
</organism>
<name>A0A8X6QEN5_NEPPI</name>
<accession>A0A8X6QEN5</accession>
<proteinExistence type="predicted"/>